<accession>A0A1B9G7P2</accession>
<feature type="compositionally biased region" description="Polar residues" evidence="1">
    <location>
        <begin position="95"/>
        <end position="106"/>
    </location>
</feature>
<name>A0A1B9G7P2_9TREE</name>
<protein>
    <submittedName>
        <fullName evidence="2">Uncharacterized protein</fullName>
    </submittedName>
</protein>
<organism evidence="2">
    <name type="scientific">Kwoniella bestiolae CBS 10118</name>
    <dbReference type="NCBI Taxonomy" id="1296100"/>
    <lineage>
        <taxon>Eukaryota</taxon>
        <taxon>Fungi</taxon>
        <taxon>Dikarya</taxon>
        <taxon>Basidiomycota</taxon>
        <taxon>Agaricomycotina</taxon>
        <taxon>Tremellomycetes</taxon>
        <taxon>Tremellales</taxon>
        <taxon>Cryptococcaceae</taxon>
        <taxon>Kwoniella</taxon>
    </lineage>
</organism>
<dbReference type="RefSeq" id="XP_019048102.1">
    <property type="nucleotide sequence ID" value="XM_019188540.1"/>
</dbReference>
<gene>
    <name evidence="2" type="ORF">I302_01867</name>
    <name evidence="3" type="ORF">I302_103169</name>
</gene>
<evidence type="ECO:0000256" key="1">
    <source>
        <dbReference type="SAM" id="MobiDB-lite"/>
    </source>
</evidence>
<dbReference type="EMBL" id="CP144542">
    <property type="protein sequence ID" value="WVW81178.1"/>
    <property type="molecule type" value="Genomic_DNA"/>
</dbReference>
<reference evidence="3" key="4">
    <citation type="submission" date="2024-02" db="EMBL/GenBank/DDBJ databases">
        <title>Comparative genomics of Cryptococcus and Kwoniella reveals pathogenesis evolution and contrasting modes of karyotype evolution via chromosome fusion or intercentromeric recombination.</title>
        <authorList>
            <person name="Coelho M.A."/>
            <person name="David-Palma M."/>
            <person name="Shea T."/>
            <person name="Bowers K."/>
            <person name="McGinley-Smith S."/>
            <person name="Mohammad A.W."/>
            <person name="Gnirke A."/>
            <person name="Yurkov A.M."/>
            <person name="Nowrousian M."/>
            <person name="Sun S."/>
            <person name="Cuomo C.A."/>
            <person name="Heitman J."/>
        </authorList>
    </citation>
    <scope>NUCLEOTIDE SEQUENCE</scope>
    <source>
        <strain evidence="3">CBS 10118</strain>
    </source>
</reference>
<proteinExistence type="predicted"/>
<dbReference type="KEGG" id="kbi:30206266"/>
<evidence type="ECO:0000313" key="2">
    <source>
        <dbReference type="EMBL" id="OCF27032.1"/>
    </source>
</evidence>
<dbReference type="AlphaFoldDB" id="A0A1B9G7P2"/>
<evidence type="ECO:0000313" key="3">
    <source>
        <dbReference type="EMBL" id="WVW81178.1"/>
    </source>
</evidence>
<feature type="region of interest" description="Disordered" evidence="1">
    <location>
        <begin position="77"/>
        <end position="117"/>
    </location>
</feature>
<feature type="region of interest" description="Disordered" evidence="1">
    <location>
        <begin position="1"/>
        <end position="37"/>
    </location>
</feature>
<reference evidence="3" key="2">
    <citation type="submission" date="2013-07" db="EMBL/GenBank/DDBJ databases">
        <authorList>
            <consortium name="The Broad Institute Genome Sequencing Platform"/>
            <person name="Cuomo C."/>
            <person name="Litvintseva A."/>
            <person name="Chen Y."/>
            <person name="Heitman J."/>
            <person name="Sun S."/>
            <person name="Springer D."/>
            <person name="Dromer F."/>
            <person name="Young S.K."/>
            <person name="Zeng Q."/>
            <person name="Gargeya S."/>
            <person name="Fitzgerald M."/>
            <person name="Abouelleil A."/>
            <person name="Alvarado L."/>
            <person name="Berlin A.M."/>
            <person name="Chapman S.B."/>
            <person name="Dewar J."/>
            <person name="Goldberg J."/>
            <person name="Griggs A."/>
            <person name="Gujja S."/>
            <person name="Hansen M."/>
            <person name="Howarth C."/>
            <person name="Imamovic A."/>
            <person name="Larimer J."/>
            <person name="McCowan C."/>
            <person name="Murphy C."/>
            <person name="Pearson M."/>
            <person name="Priest M."/>
            <person name="Roberts A."/>
            <person name="Saif S."/>
            <person name="Shea T."/>
            <person name="Sykes S."/>
            <person name="Wortman J."/>
            <person name="Nusbaum C."/>
            <person name="Birren B."/>
        </authorList>
    </citation>
    <scope>NUCLEOTIDE SEQUENCE</scope>
    <source>
        <strain evidence="3">CBS 10118</strain>
    </source>
</reference>
<dbReference type="Proteomes" id="UP000092730">
    <property type="component" value="Chromosome 2"/>
</dbReference>
<dbReference type="GeneID" id="30206266"/>
<reference evidence="2" key="3">
    <citation type="submission" date="2014-01" db="EMBL/GenBank/DDBJ databases">
        <title>Evolution of pathogenesis and genome organization in the Tremellales.</title>
        <authorList>
            <person name="Cuomo C."/>
            <person name="Litvintseva A."/>
            <person name="Heitman J."/>
            <person name="Chen Y."/>
            <person name="Sun S."/>
            <person name="Springer D."/>
            <person name="Dromer F."/>
            <person name="Young S."/>
            <person name="Zeng Q."/>
            <person name="Chapman S."/>
            <person name="Gujja S."/>
            <person name="Saif S."/>
            <person name="Birren B."/>
        </authorList>
    </citation>
    <scope>NUCLEOTIDE SEQUENCE</scope>
    <source>
        <strain evidence="2">CBS 10118</strain>
    </source>
</reference>
<feature type="compositionally biased region" description="Basic and acidic residues" evidence="1">
    <location>
        <begin position="80"/>
        <end position="94"/>
    </location>
</feature>
<dbReference type="EMBL" id="KI894019">
    <property type="protein sequence ID" value="OCF27032.1"/>
    <property type="molecule type" value="Genomic_DNA"/>
</dbReference>
<evidence type="ECO:0000313" key="4">
    <source>
        <dbReference type="Proteomes" id="UP000092730"/>
    </source>
</evidence>
<reference evidence="2" key="1">
    <citation type="submission" date="2013-07" db="EMBL/GenBank/DDBJ databases">
        <title>The Genome Sequence of Cryptococcus bestiolae CBS10118.</title>
        <authorList>
            <consortium name="The Broad Institute Genome Sequencing Platform"/>
            <person name="Cuomo C."/>
            <person name="Litvintseva A."/>
            <person name="Chen Y."/>
            <person name="Heitman J."/>
            <person name="Sun S."/>
            <person name="Springer D."/>
            <person name="Dromer F."/>
            <person name="Young S.K."/>
            <person name="Zeng Q."/>
            <person name="Gargeya S."/>
            <person name="Fitzgerald M."/>
            <person name="Abouelleil A."/>
            <person name="Alvarado L."/>
            <person name="Berlin A.M."/>
            <person name="Chapman S.B."/>
            <person name="Dewar J."/>
            <person name="Goldberg J."/>
            <person name="Griggs A."/>
            <person name="Gujja S."/>
            <person name="Hansen M."/>
            <person name="Howarth C."/>
            <person name="Imamovic A."/>
            <person name="Larimer J."/>
            <person name="McCowan C."/>
            <person name="Murphy C."/>
            <person name="Pearson M."/>
            <person name="Priest M."/>
            <person name="Roberts A."/>
            <person name="Saif S."/>
            <person name="Shea T."/>
            <person name="Sykes S."/>
            <person name="Wortman J."/>
            <person name="Nusbaum C."/>
            <person name="Birren B."/>
        </authorList>
    </citation>
    <scope>NUCLEOTIDE SEQUENCE [LARGE SCALE GENOMIC DNA]</scope>
    <source>
        <strain evidence="2">CBS 10118</strain>
    </source>
</reference>
<dbReference type="VEuPathDB" id="FungiDB:I302_01867"/>
<keyword evidence="4" id="KW-1185">Reference proteome</keyword>
<sequence length="425" mass="48019">MPPQMGEPQWYGSNDAYNPSQYYSNQPPPPPTWNPYQSYPQSWYPHPAYCDQCPASPSWAGYGCEYQYGYPRPPEDDFDWYSHEEQSPDIHSDRSTSPANDRSTSPVKDPTAQRVTPTLTKNTTWYPESPWVGSSTVQGSIQEYCKNAYDSILSKRTAATEERVKRETEMDSINEGNRRTYDNLSATFRRLGSKFSTGTIRQYDVDDFEEQLNNLDRGLQTSVRAAKEMNKAFKEEMDCSEKLTNLNELMGRWRDSDTKGCDVQTAREMLATYGPQFRNDASSNPIKSHAEVFINSHYGNAPNEAQIPFWSTEATNDPRDTAIPQNTPKGSTNADIFAEMDSANAFTNWPNNSYDNPFAHNPYASTFNSNPFAYNTQYQNVNTAFTGADYWGNPYNGSPNAHLGTPYGTGVSYGPSLWVNLRDGS</sequence>